<feature type="region of interest" description="Disordered" evidence="1">
    <location>
        <begin position="1"/>
        <end position="76"/>
    </location>
</feature>
<keyword evidence="3" id="KW-1185">Reference proteome</keyword>
<dbReference type="AlphaFoldDB" id="A0A9N8DKM8"/>
<protein>
    <submittedName>
        <fullName evidence="2">Uncharacterized protein</fullName>
    </submittedName>
</protein>
<proteinExistence type="predicted"/>
<dbReference type="EMBL" id="CAICTM010000134">
    <property type="protein sequence ID" value="CAB9502381.1"/>
    <property type="molecule type" value="Genomic_DNA"/>
</dbReference>
<dbReference type="Proteomes" id="UP001153069">
    <property type="component" value="Unassembled WGS sequence"/>
</dbReference>
<accession>A0A9N8DKM8</accession>
<feature type="compositionally biased region" description="Polar residues" evidence="1">
    <location>
        <begin position="54"/>
        <end position="76"/>
    </location>
</feature>
<sequence>MLVAHKDKLIKPETAPFGGHSLRRNWSNDNSSHRHTVTPNEQQARGRHFHTEIDSQQQDSDGAATSPTTHGLATAKNNNSFGRLYLCSYNGIFSCHCL</sequence>
<gene>
    <name evidence="2" type="ORF">SEMRO_135_G063650.1</name>
</gene>
<name>A0A9N8DKM8_9STRA</name>
<organism evidence="2 3">
    <name type="scientific">Seminavis robusta</name>
    <dbReference type="NCBI Taxonomy" id="568900"/>
    <lineage>
        <taxon>Eukaryota</taxon>
        <taxon>Sar</taxon>
        <taxon>Stramenopiles</taxon>
        <taxon>Ochrophyta</taxon>
        <taxon>Bacillariophyta</taxon>
        <taxon>Bacillariophyceae</taxon>
        <taxon>Bacillariophycidae</taxon>
        <taxon>Naviculales</taxon>
        <taxon>Naviculaceae</taxon>
        <taxon>Seminavis</taxon>
    </lineage>
</organism>
<evidence type="ECO:0000313" key="3">
    <source>
        <dbReference type="Proteomes" id="UP001153069"/>
    </source>
</evidence>
<feature type="compositionally biased region" description="Basic and acidic residues" evidence="1">
    <location>
        <begin position="1"/>
        <end position="11"/>
    </location>
</feature>
<evidence type="ECO:0000256" key="1">
    <source>
        <dbReference type="SAM" id="MobiDB-lite"/>
    </source>
</evidence>
<comment type="caution">
    <text evidence="2">The sequence shown here is derived from an EMBL/GenBank/DDBJ whole genome shotgun (WGS) entry which is preliminary data.</text>
</comment>
<reference evidence="2" key="1">
    <citation type="submission" date="2020-06" db="EMBL/GenBank/DDBJ databases">
        <authorList>
            <consortium name="Plant Systems Biology data submission"/>
        </authorList>
    </citation>
    <scope>NUCLEOTIDE SEQUENCE</scope>
    <source>
        <strain evidence="2">D6</strain>
    </source>
</reference>
<evidence type="ECO:0000313" key="2">
    <source>
        <dbReference type="EMBL" id="CAB9502381.1"/>
    </source>
</evidence>